<dbReference type="Gene3D" id="1.10.3720.10">
    <property type="entry name" value="MetI-like"/>
    <property type="match status" value="1"/>
</dbReference>
<feature type="transmembrane region" description="Helical" evidence="7">
    <location>
        <begin position="266"/>
        <end position="285"/>
    </location>
</feature>
<dbReference type="InterPro" id="IPR000515">
    <property type="entry name" value="MetI-like"/>
</dbReference>
<feature type="transmembrane region" description="Helical" evidence="7">
    <location>
        <begin position="57"/>
        <end position="84"/>
    </location>
</feature>
<dbReference type="SUPFAM" id="SSF161098">
    <property type="entry name" value="MetI-like"/>
    <property type="match status" value="1"/>
</dbReference>
<evidence type="ECO:0000259" key="9">
    <source>
        <dbReference type="PROSITE" id="PS50928"/>
    </source>
</evidence>
<dbReference type="CDD" id="cd06261">
    <property type="entry name" value="TM_PBP2"/>
    <property type="match status" value="1"/>
</dbReference>
<organism evidence="10 11">
    <name type="scientific">Microbacterium yannicii</name>
    <dbReference type="NCBI Taxonomy" id="671622"/>
    <lineage>
        <taxon>Bacteria</taxon>
        <taxon>Bacillati</taxon>
        <taxon>Actinomycetota</taxon>
        <taxon>Actinomycetes</taxon>
        <taxon>Micrococcales</taxon>
        <taxon>Microbacteriaceae</taxon>
        <taxon>Microbacterium</taxon>
    </lineage>
</organism>
<evidence type="ECO:0000313" key="10">
    <source>
        <dbReference type="EMBL" id="GAA5092407.1"/>
    </source>
</evidence>
<feature type="transmembrane region" description="Helical" evidence="7">
    <location>
        <begin position="129"/>
        <end position="150"/>
    </location>
</feature>
<evidence type="ECO:0000256" key="8">
    <source>
        <dbReference type="SAM" id="MobiDB-lite"/>
    </source>
</evidence>
<keyword evidence="5 7" id="KW-1133">Transmembrane helix</keyword>
<comment type="subcellular location">
    <subcellularLocation>
        <location evidence="1 7">Cell membrane</location>
        <topology evidence="1 7">Multi-pass membrane protein</topology>
    </subcellularLocation>
</comment>
<reference evidence="11" key="1">
    <citation type="journal article" date="2019" name="Int. J. Syst. Evol. Microbiol.">
        <title>The Global Catalogue of Microorganisms (GCM) 10K type strain sequencing project: providing services to taxonomists for standard genome sequencing and annotation.</title>
        <authorList>
            <consortium name="The Broad Institute Genomics Platform"/>
            <consortium name="The Broad Institute Genome Sequencing Center for Infectious Disease"/>
            <person name="Wu L."/>
            <person name="Ma J."/>
        </authorList>
    </citation>
    <scope>NUCLEOTIDE SEQUENCE [LARGE SCALE GENOMIC DNA]</scope>
    <source>
        <strain evidence="11">JCM 18959</strain>
    </source>
</reference>
<dbReference type="PANTHER" id="PTHR30193:SF41">
    <property type="entry name" value="DIACETYLCHITOBIOSE UPTAKE SYSTEM PERMEASE PROTEIN NGCF"/>
    <property type="match status" value="1"/>
</dbReference>
<feature type="region of interest" description="Disordered" evidence="8">
    <location>
        <begin position="16"/>
        <end position="51"/>
    </location>
</feature>
<comment type="caution">
    <text evidence="10">The sequence shown here is derived from an EMBL/GenBank/DDBJ whole genome shotgun (WGS) entry which is preliminary data.</text>
</comment>
<protein>
    <submittedName>
        <fullName evidence="10">Sugar ABC transporter permease</fullName>
    </submittedName>
</protein>
<evidence type="ECO:0000313" key="11">
    <source>
        <dbReference type="Proteomes" id="UP001501407"/>
    </source>
</evidence>
<evidence type="ECO:0000256" key="6">
    <source>
        <dbReference type="ARBA" id="ARBA00023136"/>
    </source>
</evidence>
<feature type="transmembrane region" description="Helical" evidence="7">
    <location>
        <begin position="320"/>
        <end position="339"/>
    </location>
</feature>
<keyword evidence="2 7" id="KW-0813">Transport</keyword>
<evidence type="ECO:0000256" key="3">
    <source>
        <dbReference type="ARBA" id="ARBA00022475"/>
    </source>
</evidence>
<keyword evidence="11" id="KW-1185">Reference proteome</keyword>
<feature type="transmembrane region" description="Helical" evidence="7">
    <location>
        <begin position="216"/>
        <end position="235"/>
    </location>
</feature>
<name>A0ABP9M7E7_9MICO</name>
<dbReference type="Proteomes" id="UP001501407">
    <property type="component" value="Unassembled WGS sequence"/>
</dbReference>
<comment type="similarity">
    <text evidence="7">Belongs to the binding-protein-dependent transport system permease family.</text>
</comment>
<feature type="transmembrane region" description="Helical" evidence="7">
    <location>
        <begin position="162"/>
        <end position="182"/>
    </location>
</feature>
<dbReference type="EMBL" id="BAABKZ010000002">
    <property type="protein sequence ID" value="GAA5092407.1"/>
    <property type="molecule type" value="Genomic_DNA"/>
</dbReference>
<evidence type="ECO:0000256" key="5">
    <source>
        <dbReference type="ARBA" id="ARBA00022989"/>
    </source>
</evidence>
<accession>A0ABP9M7E7</accession>
<evidence type="ECO:0000256" key="1">
    <source>
        <dbReference type="ARBA" id="ARBA00004651"/>
    </source>
</evidence>
<dbReference type="InterPro" id="IPR035906">
    <property type="entry name" value="MetI-like_sf"/>
</dbReference>
<keyword evidence="4 7" id="KW-0812">Transmembrane</keyword>
<keyword evidence="6 7" id="KW-0472">Membrane</keyword>
<gene>
    <name evidence="10" type="ORF">GCM10025760_21050</name>
</gene>
<dbReference type="PROSITE" id="PS50928">
    <property type="entry name" value="ABC_TM1"/>
    <property type="match status" value="1"/>
</dbReference>
<sequence length="348" mass="38069">MAAAAAATGRIRHENIDGRHNVTATAPPFVGRPADADATGSPPPAAPRPRRGPRARFLVWVRNGGVPTLVMFLPLLLTFGYFAWWPILKSLILAFQQTDLINDPTWVGVRNFERVLADPLLWTAAGNTVWFAVLALLIGFPLPILMAMVMAELRRSRQISSVLVYLPVIIPPVVSVLLWKQFYDPSSSGLFNTVLGWFGLGPIGWLQDPALAMPSIVIQATWATAGTATIIYLAALMSIQAELYDAAEVDGASILQRTWHVTLPQLRSVILLMLLLQIIGTMQVFTDPFVMTGGGPENRTVTLLMLIYNYAFLSGDFGKATALSLMLAVALSLVSAIYLRLTRKWSES</sequence>
<dbReference type="Pfam" id="PF00528">
    <property type="entry name" value="BPD_transp_1"/>
    <property type="match status" value="1"/>
</dbReference>
<proteinExistence type="inferred from homology"/>
<evidence type="ECO:0000256" key="2">
    <source>
        <dbReference type="ARBA" id="ARBA00022448"/>
    </source>
</evidence>
<evidence type="ECO:0000256" key="4">
    <source>
        <dbReference type="ARBA" id="ARBA00022692"/>
    </source>
</evidence>
<feature type="domain" description="ABC transmembrane type-1" evidence="9">
    <location>
        <begin position="125"/>
        <end position="338"/>
    </location>
</feature>
<dbReference type="PANTHER" id="PTHR30193">
    <property type="entry name" value="ABC TRANSPORTER PERMEASE PROTEIN"/>
    <property type="match status" value="1"/>
</dbReference>
<dbReference type="InterPro" id="IPR051393">
    <property type="entry name" value="ABC_transporter_permease"/>
</dbReference>
<keyword evidence="3" id="KW-1003">Cell membrane</keyword>
<evidence type="ECO:0000256" key="7">
    <source>
        <dbReference type="RuleBase" id="RU363032"/>
    </source>
</evidence>